<evidence type="ECO:0000313" key="4">
    <source>
        <dbReference type="Proteomes" id="UP000031572"/>
    </source>
</evidence>
<dbReference type="SUPFAM" id="SSF52317">
    <property type="entry name" value="Class I glutamine amidotransferase-like"/>
    <property type="match status" value="1"/>
</dbReference>
<dbReference type="CDD" id="cd03134">
    <property type="entry name" value="GATase1_PfpI_like"/>
    <property type="match status" value="1"/>
</dbReference>
<dbReference type="STRING" id="709839.TSA66_04035"/>
<dbReference type="InterPro" id="IPR006286">
    <property type="entry name" value="C56_PfpI-like"/>
</dbReference>
<name>A0A0C2BQ21_9BURK</name>
<gene>
    <name evidence="3" type="ORF">TSA66_04035</name>
</gene>
<dbReference type="AlphaFoldDB" id="A0A0C2BQ21"/>
<protein>
    <submittedName>
        <fullName evidence="3">Glutamine amidotransferase</fullName>
    </submittedName>
</protein>
<comment type="similarity">
    <text evidence="1">Belongs to the peptidase C56 family.</text>
</comment>
<accession>A0A0C2BQ21</accession>
<sequence length="199" mass="21619">MDTTLNGMNIAILVTDGFEQVEFTGPRDALLQQGASTKVISEKHGKVQGFHHDTKGDQFDVDLTFGEADPKDFDGVVLPGGVMNGDHIRIIPEAQRFVQQMDDDGKPIAAICHGGWLLVSARLVDGKTMTSWPTLQDDIRNAGGTWVDQEVVIDGNLVTSRKPDDIPAFNNKVVDLLFQRFSGSVRGTRDEQTGIGLAG</sequence>
<dbReference type="PANTHER" id="PTHR42733">
    <property type="entry name" value="DJ-1 PROTEIN"/>
    <property type="match status" value="1"/>
</dbReference>
<dbReference type="GO" id="GO:0016740">
    <property type="term" value="F:transferase activity"/>
    <property type="evidence" value="ECO:0007669"/>
    <property type="project" value="UniProtKB-KW"/>
</dbReference>
<dbReference type="EMBL" id="JWJG01000028">
    <property type="protein sequence ID" value="KIF80166.1"/>
    <property type="molecule type" value="Genomic_DNA"/>
</dbReference>
<evidence type="ECO:0000259" key="2">
    <source>
        <dbReference type="Pfam" id="PF01965"/>
    </source>
</evidence>
<dbReference type="PANTHER" id="PTHR42733:SF12">
    <property type="entry name" value="PROTEINASE"/>
    <property type="match status" value="1"/>
</dbReference>
<dbReference type="InterPro" id="IPR002818">
    <property type="entry name" value="DJ-1/PfpI"/>
</dbReference>
<dbReference type="Pfam" id="PF01965">
    <property type="entry name" value="DJ-1_PfpI"/>
    <property type="match status" value="1"/>
</dbReference>
<dbReference type="Proteomes" id="UP000031572">
    <property type="component" value="Unassembled WGS sequence"/>
</dbReference>
<proteinExistence type="inferred from homology"/>
<feature type="domain" description="DJ-1/PfpI" evidence="2">
    <location>
        <begin position="9"/>
        <end position="175"/>
    </location>
</feature>
<dbReference type="InterPro" id="IPR029062">
    <property type="entry name" value="Class_I_gatase-like"/>
</dbReference>
<organism evidence="3 4">
    <name type="scientific">Noviherbaspirillum autotrophicum</name>
    <dbReference type="NCBI Taxonomy" id="709839"/>
    <lineage>
        <taxon>Bacteria</taxon>
        <taxon>Pseudomonadati</taxon>
        <taxon>Pseudomonadota</taxon>
        <taxon>Betaproteobacteria</taxon>
        <taxon>Burkholderiales</taxon>
        <taxon>Oxalobacteraceae</taxon>
        <taxon>Noviherbaspirillum</taxon>
    </lineage>
</organism>
<dbReference type="RefSeq" id="WP_040039080.1">
    <property type="nucleotide sequence ID" value="NZ_JWJG01000028.1"/>
</dbReference>
<dbReference type="PROSITE" id="PS51276">
    <property type="entry name" value="PEPTIDASE_C56_PFPI"/>
    <property type="match status" value="1"/>
</dbReference>
<dbReference type="OrthoDB" id="9792284at2"/>
<keyword evidence="3" id="KW-0808">Transferase</keyword>
<evidence type="ECO:0000313" key="3">
    <source>
        <dbReference type="EMBL" id="KIF80166.1"/>
    </source>
</evidence>
<dbReference type="Gene3D" id="3.40.50.880">
    <property type="match status" value="1"/>
</dbReference>
<comment type="caution">
    <text evidence="3">The sequence shown here is derived from an EMBL/GenBank/DDBJ whole genome shotgun (WGS) entry which is preliminary data.</text>
</comment>
<reference evidence="3 4" key="1">
    <citation type="submission" date="2014-12" db="EMBL/GenBank/DDBJ databases">
        <title>Denitrispirillum autotrophicum gen. nov., sp. nov., Denitrifying, Facultatively Autotrophic Bacteria Isolated from Rice Paddy Soil.</title>
        <authorList>
            <person name="Ishii S."/>
            <person name="Ashida N."/>
            <person name="Ohno H."/>
            <person name="Otsuka S."/>
            <person name="Yokota A."/>
            <person name="Senoo K."/>
        </authorList>
    </citation>
    <scope>NUCLEOTIDE SEQUENCE [LARGE SCALE GENOMIC DNA]</scope>
    <source>
        <strain evidence="3 4">TSA66</strain>
    </source>
</reference>
<keyword evidence="4" id="KW-1185">Reference proteome</keyword>
<dbReference type="NCBIfam" id="TIGR01382">
    <property type="entry name" value="PfpI"/>
    <property type="match status" value="1"/>
</dbReference>
<keyword evidence="3" id="KW-0315">Glutamine amidotransferase</keyword>
<evidence type="ECO:0000256" key="1">
    <source>
        <dbReference type="ARBA" id="ARBA00008542"/>
    </source>
</evidence>